<keyword evidence="8" id="KW-0539">Nucleus</keyword>
<proteinExistence type="inferred from homology"/>
<dbReference type="Pfam" id="PF00281">
    <property type="entry name" value="Ribosomal_L5"/>
    <property type="match status" value="1"/>
</dbReference>
<dbReference type="GO" id="GO:0019843">
    <property type="term" value="F:rRNA binding"/>
    <property type="evidence" value="ECO:0007669"/>
    <property type="project" value="UniProtKB-KW"/>
</dbReference>
<dbReference type="FunFam" id="3.30.1440.10:FF:000004">
    <property type="entry name" value="60S ribosomal protein L11, putative"/>
    <property type="match status" value="1"/>
</dbReference>
<comment type="subcellular location">
    <subcellularLocation>
        <location evidence="2">Cytoplasm</location>
    </subcellularLocation>
    <subcellularLocation>
        <location evidence="1">Nucleus</location>
    </subcellularLocation>
</comment>
<dbReference type="VEuPathDB" id="AmoebaDB:NAEGRDRAFT_81906"/>
<dbReference type="Gene3D" id="3.30.1440.10">
    <property type="match status" value="1"/>
</dbReference>
<comment type="similarity">
    <text evidence="3 12">Belongs to the universal ribosomal protein uL5 family.</text>
</comment>
<dbReference type="RefSeq" id="XP_002670280.1">
    <property type="nucleotide sequence ID" value="XM_002670234.1"/>
</dbReference>
<organism evidence="16">
    <name type="scientific">Naegleria gruberi</name>
    <name type="common">Amoeba</name>
    <dbReference type="NCBI Taxonomy" id="5762"/>
    <lineage>
        <taxon>Eukaryota</taxon>
        <taxon>Discoba</taxon>
        <taxon>Heterolobosea</taxon>
        <taxon>Tetramitia</taxon>
        <taxon>Eutetramitia</taxon>
        <taxon>Vahlkampfiidae</taxon>
        <taxon>Naegleria</taxon>
    </lineage>
</organism>
<dbReference type="Pfam" id="PF00673">
    <property type="entry name" value="Ribosomal_L5_C"/>
    <property type="match status" value="1"/>
</dbReference>
<dbReference type="GO" id="GO:0005634">
    <property type="term" value="C:nucleus"/>
    <property type="evidence" value="ECO:0007669"/>
    <property type="project" value="UniProtKB-SubCell"/>
</dbReference>
<dbReference type="InterPro" id="IPR057266">
    <property type="entry name" value="Ribosomal_uL5_euk/arc-type"/>
</dbReference>
<dbReference type="Proteomes" id="UP000006671">
    <property type="component" value="Unassembled WGS sequence"/>
</dbReference>
<evidence type="ECO:0000313" key="15">
    <source>
        <dbReference type="EMBL" id="EFC37536.1"/>
    </source>
</evidence>
<dbReference type="NCBIfam" id="NF003258">
    <property type="entry name" value="PRK04219.1"/>
    <property type="match status" value="1"/>
</dbReference>
<accession>D2W098</accession>
<dbReference type="STRING" id="5762.D2W098"/>
<dbReference type="GO" id="GO:0006412">
    <property type="term" value="P:translation"/>
    <property type="evidence" value="ECO:0007669"/>
    <property type="project" value="InterPro"/>
</dbReference>
<dbReference type="AlphaFoldDB" id="D2W098"/>
<dbReference type="InterPro" id="IPR002132">
    <property type="entry name" value="Ribosomal_uL5"/>
</dbReference>
<name>D2W098_NAEGR</name>
<dbReference type="SUPFAM" id="SSF55282">
    <property type="entry name" value="RL5-like"/>
    <property type="match status" value="1"/>
</dbReference>
<dbReference type="InParanoid" id="D2W098"/>
<evidence type="ECO:0000256" key="8">
    <source>
        <dbReference type="ARBA" id="ARBA00023242"/>
    </source>
</evidence>
<dbReference type="GO" id="GO:0005840">
    <property type="term" value="C:ribosome"/>
    <property type="evidence" value="ECO:0007669"/>
    <property type="project" value="UniProtKB-KW"/>
</dbReference>
<evidence type="ECO:0000259" key="14">
    <source>
        <dbReference type="Pfam" id="PF00673"/>
    </source>
</evidence>
<protein>
    <recommendedName>
        <fullName evidence="10">Large ribosomal subunit protein uL5</fullName>
    </recommendedName>
    <alternativeName>
        <fullName evidence="11">60S ribosomal protein L11</fullName>
    </alternativeName>
</protein>
<dbReference type="InterPro" id="IPR031310">
    <property type="entry name" value="Ribosomal_uL5_N"/>
</dbReference>
<evidence type="ECO:0000256" key="1">
    <source>
        <dbReference type="ARBA" id="ARBA00004123"/>
    </source>
</evidence>
<evidence type="ECO:0000256" key="2">
    <source>
        <dbReference type="ARBA" id="ARBA00004496"/>
    </source>
</evidence>
<dbReference type="GO" id="GO:1990904">
    <property type="term" value="C:ribonucleoprotein complex"/>
    <property type="evidence" value="ECO:0007669"/>
    <property type="project" value="UniProtKB-KW"/>
</dbReference>
<evidence type="ECO:0000256" key="5">
    <source>
        <dbReference type="ARBA" id="ARBA00022730"/>
    </source>
</evidence>
<dbReference type="GO" id="GO:0003735">
    <property type="term" value="F:structural constituent of ribosome"/>
    <property type="evidence" value="ECO:0007669"/>
    <property type="project" value="InterPro"/>
</dbReference>
<dbReference type="InterPro" id="IPR031309">
    <property type="entry name" value="Ribosomal_uL5_C"/>
</dbReference>
<feature type="domain" description="Large ribosomal subunit protein uL5 N-terminal" evidence="13">
    <location>
        <begin position="14"/>
        <end position="67"/>
    </location>
</feature>
<dbReference type="eggNOG" id="KOG0397">
    <property type="taxonomic scope" value="Eukaryota"/>
</dbReference>
<gene>
    <name evidence="15" type="ORF">NAEGRDRAFT_81906</name>
</gene>
<reference evidence="15 16" key="1">
    <citation type="journal article" date="2010" name="Cell">
        <title>The genome of Naegleria gruberi illuminates early eukaryotic versatility.</title>
        <authorList>
            <person name="Fritz-Laylin L.K."/>
            <person name="Prochnik S.E."/>
            <person name="Ginger M.L."/>
            <person name="Dacks J.B."/>
            <person name="Carpenter M.L."/>
            <person name="Field M.C."/>
            <person name="Kuo A."/>
            <person name="Paredez A."/>
            <person name="Chapman J."/>
            <person name="Pham J."/>
            <person name="Shu S."/>
            <person name="Neupane R."/>
            <person name="Cipriano M."/>
            <person name="Mancuso J."/>
            <person name="Tu H."/>
            <person name="Salamov A."/>
            <person name="Lindquist E."/>
            <person name="Shapiro H."/>
            <person name="Lucas S."/>
            <person name="Grigoriev I.V."/>
            <person name="Cande W.Z."/>
            <person name="Fulton C."/>
            <person name="Rokhsar D.S."/>
            <person name="Dawson S.C."/>
        </authorList>
    </citation>
    <scope>NUCLEOTIDE SEQUENCE [LARGE SCALE GENOMIC DNA]</scope>
    <source>
        <strain evidence="15 16">NEG-M</strain>
    </source>
</reference>
<sequence>MPKETVDRKLKKDNPMRKVQIQKLCLNISPGEGGDRLQKAARVLQDLTGQAPVFHKARLTIRSFGIRRNEKIACSVTVRGEKAYELLERALRVKDFELRQRNFSDAGNFGFGIQEHIDLGLKYDPNIGIFGMDIFVVLGRPGLRVSKKKRAPGKIGVQHLLSEKDAKQWFVDNFKGTILN</sequence>
<dbReference type="EMBL" id="GG738917">
    <property type="protein sequence ID" value="EFC37536.1"/>
    <property type="molecule type" value="Genomic_DNA"/>
</dbReference>
<evidence type="ECO:0000256" key="3">
    <source>
        <dbReference type="ARBA" id="ARBA00008553"/>
    </source>
</evidence>
<keyword evidence="5" id="KW-0699">rRNA-binding</keyword>
<dbReference type="KEGG" id="ngr:NAEGRDRAFT_81906"/>
<evidence type="ECO:0000256" key="11">
    <source>
        <dbReference type="ARBA" id="ARBA00035322"/>
    </source>
</evidence>
<evidence type="ECO:0000259" key="13">
    <source>
        <dbReference type="Pfam" id="PF00281"/>
    </source>
</evidence>
<evidence type="ECO:0000256" key="12">
    <source>
        <dbReference type="RuleBase" id="RU003930"/>
    </source>
</evidence>
<dbReference type="GeneID" id="8857422"/>
<dbReference type="OrthoDB" id="1734943at2759"/>
<dbReference type="FunCoup" id="D2W098">
    <property type="interactions" value="302"/>
</dbReference>
<dbReference type="PANTHER" id="PTHR11994">
    <property type="entry name" value="60S RIBOSOMAL PROTEIN L11-RELATED"/>
    <property type="match status" value="1"/>
</dbReference>
<feature type="domain" description="Large ribosomal subunit protein uL5 C-terminal" evidence="14">
    <location>
        <begin position="71"/>
        <end position="150"/>
    </location>
</feature>
<dbReference type="GO" id="GO:0005737">
    <property type="term" value="C:cytoplasm"/>
    <property type="evidence" value="ECO:0007669"/>
    <property type="project" value="UniProtKB-SubCell"/>
</dbReference>
<evidence type="ECO:0000256" key="10">
    <source>
        <dbReference type="ARBA" id="ARBA00035245"/>
    </source>
</evidence>
<keyword evidence="16" id="KW-1185">Reference proteome</keyword>
<dbReference type="PIRSF" id="PIRSF002161">
    <property type="entry name" value="Ribosomal_L5"/>
    <property type="match status" value="1"/>
</dbReference>
<evidence type="ECO:0000256" key="6">
    <source>
        <dbReference type="ARBA" id="ARBA00022884"/>
    </source>
</evidence>
<evidence type="ECO:0000256" key="9">
    <source>
        <dbReference type="ARBA" id="ARBA00023274"/>
    </source>
</evidence>
<keyword evidence="9 12" id="KW-0687">Ribonucleoprotein</keyword>
<evidence type="ECO:0000256" key="7">
    <source>
        <dbReference type="ARBA" id="ARBA00022980"/>
    </source>
</evidence>
<keyword evidence="4" id="KW-0963">Cytoplasm</keyword>
<evidence type="ECO:0000256" key="4">
    <source>
        <dbReference type="ARBA" id="ARBA00022490"/>
    </source>
</evidence>
<keyword evidence="6" id="KW-0694">RNA-binding</keyword>
<keyword evidence="7 12" id="KW-0689">Ribosomal protein</keyword>
<dbReference type="OMA" id="NPMKELK"/>
<dbReference type="InterPro" id="IPR022803">
    <property type="entry name" value="Ribosomal_uL5_dom_sf"/>
</dbReference>
<evidence type="ECO:0000313" key="16">
    <source>
        <dbReference type="Proteomes" id="UP000006671"/>
    </source>
</evidence>